<comment type="caution">
    <text evidence="13">The sequence shown here is derived from an EMBL/GenBank/DDBJ whole genome shotgun (WGS) entry which is preliminary data.</text>
</comment>
<feature type="domain" description="RDM" evidence="12">
    <location>
        <begin position="192"/>
        <end position="213"/>
    </location>
</feature>
<keyword evidence="9 11" id="KW-0675">Receptor</keyword>
<evidence type="ECO:0000256" key="11">
    <source>
        <dbReference type="RuleBase" id="RU364061"/>
    </source>
</evidence>
<evidence type="ECO:0000256" key="10">
    <source>
        <dbReference type="ARBA" id="ARBA00023224"/>
    </source>
</evidence>
<organism evidence="13 14">
    <name type="scientific">Ovis ammon polii</name>
    <dbReference type="NCBI Taxonomy" id="230172"/>
    <lineage>
        <taxon>Eukaryota</taxon>
        <taxon>Metazoa</taxon>
        <taxon>Chordata</taxon>
        <taxon>Craniata</taxon>
        <taxon>Vertebrata</taxon>
        <taxon>Euteleostomi</taxon>
        <taxon>Mammalia</taxon>
        <taxon>Eutheria</taxon>
        <taxon>Laurasiatheria</taxon>
        <taxon>Artiodactyla</taxon>
        <taxon>Ruminantia</taxon>
        <taxon>Pecora</taxon>
        <taxon>Bovidae</taxon>
        <taxon>Caprinae</taxon>
        <taxon>Ovis</taxon>
    </lineage>
</organism>
<keyword evidence="6 11" id="KW-1133">Transmembrane helix</keyword>
<proteinExistence type="inferred from homology"/>
<evidence type="ECO:0000259" key="12">
    <source>
        <dbReference type="Pfam" id="PF11002"/>
    </source>
</evidence>
<dbReference type="InterPro" id="IPR022723">
    <property type="entry name" value="RDM_domain_RFPL"/>
</dbReference>
<gene>
    <name evidence="13" type="ORF">MG293_015809</name>
</gene>
<dbReference type="Gene3D" id="3.30.40.10">
    <property type="entry name" value="Zinc/RING finger domain, C3HC4 (zinc finger)"/>
    <property type="match status" value="1"/>
</dbReference>
<name>A0AAD4TZ54_OVIAM</name>
<evidence type="ECO:0000313" key="14">
    <source>
        <dbReference type="Proteomes" id="UP001214576"/>
    </source>
</evidence>
<dbReference type="GO" id="GO:0016503">
    <property type="term" value="F:pheromone receptor activity"/>
    <property type="evidence" value="ECO:0007669"/>
    <property type="project" value="InterPro"/>
</dbReference>
<comment type="caution">
    <text evidence="11">Lacks conserved residue(s) required for the propagation of feature annotation.</text>
</comment>
<feature type="transmembrane region" description="Helical" evidence="11">
    <location>
        <begin position="55"/>
        <end position="79"/>
    </location>
</feature>
<keyword evidence="14" id="KW-1185">Reference proteome</keyword>
<evidence type="ECO:0000256" key="3">
    <source>
        <dbReference type="ARBA" id="ARBA00022475"/>
    </source>
</evidence>
<evidence type="ECO:0000256" key="7">
    <source>
        <dbReference type="ARBA" id="ARBA00023040"/>
    </source>
</evidence>
<dbReference type="Pfam" id="PF03402">
    <property type="entry name" value="V1R"/>
    <property type="match status" value="1"/>
</dbReference>
<dbReference type="Pfam" id="PF11002">
    <property type="entry name" value="RDM"/>
    <property type="match status" value="1"/>
</dbReference>
<keyword evidence="4 11" id="KW-0589">Pheromone response</keyword>
<sequence>MSFRKDVLRTASQAALNTTYLLQMGVGSLVNVILFFQNIFPVLFGHKQRPTDTILTHMALANLLVLLSSGIPHTMTAFVSRHSGVLSMSFHKDALTIPGDMVLKTLLQLQTVVGALVNVILFLYSVSPGLLGHKKRGPMAEHFFKASKCAVCLTYLDNSRYLKCGFGWCFRCLDSLQKAPGAEGLLCRNCLVVSQKTDLRSALQLRALVCNVKASSPS</sequence>
<protein>
    <recommendedName>
        <fullName evidence="11">Vomeronasal type-1 receptor</fullName>
    </recommendedName>
</protein>
<keyword evidence="5 11" id="KW-0812">Transmembrane</keyword>
<keyword evidence="7 11" id="KW-0297">G-protein coupled receptor</keyword>
<evidence type="ECO:0000256" key="2">
    <source>
        <dbReference type="ARBA" id="ARBA00010663"/>
    </source>
</evidence>
<dbReference type="AlphaFoldDB" id="A0AAD4TZ54"/>
<dbReference type="InterPro" id="IPR013083">
    <property type="entry name" value="Znf_RING/FYVE/PHD"/>
</dbReference>
<dbReference type="Pfam" id="PF15227">
    <property type="entry name" value="zf-C3HC4_4"/>
    <property type="match status" value="1"/>
</dbReference>
<dbReference type="GO" id="GO:0019236">
    <property type="term" value="P:response to pheromone"/>
    <property type="evidence" value="ECO:0007669"/>
    <property type="project" value="UniProtKB-KW"/>
</dbReference>
<evidence type="ECO:0000256" key="1">
    <source>
        <dbReference type="ARBA" id="ARBA00004651"/>
    </source>
</evidence>
<keyword evidence="10 11" id="KW-0807">Transducer</keyword>
<comment type="subcellular location">
    <subcellularLocation>
        <location evidence="1 11">Cell membrane</location>
        <topology evidence="1 11">Multi-pass membrane protein</topology>
    </subcellularLocation>
</comment>
<evidence type="ECO:0000256" key="6">
    <source>
        <dbReference type="ARBA" id="ARBA00022989"/>
    </source>
</evidence>
<feature type="transmembrane region" description="Helical" evidence="11">
    <location>
        <begin position="107"/>
        <end position="126"/>
    </location>
</feature>
<dbReference type="PANTHER" id="PTHR24062">
    <property type="entry name" value="VOMERONASAL TYPE-1 RECEPTOR"/>
    <property type="match status" value="1"/>
</dbReference>
<keyword evidence="8 11" id="KW-0472">Membrane</keyword>
<accession>A0AAD4TZ54</accession>
<dbReference type="SUPFAM" id="SSF57850">
    <property type="entry name" value="RING/U-box"/>
    <property type="match status" value="1"/>
</dbReference>
<dbReference type="GO" id="GO:0005886">
    <property type="term" value="C:plasma membrane"/>
    <property type="evidence" value="ECO:0007669"/>
    <property type="project" value="UniProtKB-SubCell"/>
</dbReference>
<comment type="similarity">
    <text evidence="2 11">Belongs to the G-protein coupled receptor 1 family.</text>
</comment>
<evidence type="ECO:0000256" key="5">
    <source>
        <dbReference type="ARBA" id="ARBA00022692"/>
    </source>
</evidence>
<dbReference type="Proteomes" id="UP001214576">
    <property type="component" value="Unassembled WGS sequence"/>
</dbReference>
<dbReference type="InterPro" id="IPR004072">
    <property type="entry name" value="Vmron_rcpt_1"/>
</dbReference>
<keyword evidence="3 11" id="KW-1003">Cell membrane</keyword>
<evidence type="ECO:0000313" key="13">
    <source>
        <dbReference type="EMBL" id="KAI4534949.1"/>
    </source>
</evidence>
<evidence type="ECO:0000256" key="4">
    <source>
        <dbReference type="ARBA" id="ARBA00022507"/>
    </source>
</evidence>
<feature type="transmembrane region" description="Helical" evidence="11">
    <location>
        <begin position="20"/>
        <end position="43"/>
    </location>
</feature>
<evidence type="ECO:0000256" key="8">
    <source>
        <dbReference type="ARBA" id="ARBA00023136"/>
    </source>
</evidence>
<dbReference type="EMBL" id="JAKZEL010000019">
    <property type="protein sequence ID" value="KAI4534949.1"/>
    <property type="molecule type" value="Genomic_DNA"/>
</dbReference>
<reference evidence="13" key="1">
    <citation type="submission" date="2022-03" db="EMBL/GenBank/DDBJ databases">
        <title>Genomic analyses of argali, domestic sheep and their hybrids provide insights into chromosomal evolution, heterosis and genetic basis of agronomic traits.</title>
        <authorList>
            <person name="Li M."/>
        </authorList>
    </citation>
    <scope>NUCLEOTIDE SEQUENCE</scope>
    <source>
        <strain evidence="13">CAU-MHL-2022a</strain>
        <tissue evidence="13">Skin</tissue>
    </source>
</reference>
<evidence type="ECO:0000256" key="9">
    <source>
        <dbReference type="ARBA" id="ARBA00023170"/>
    </source>
</evidence>